<proteinExistence type="predicted"/>
<name>A0A914DE18_9BILA</name>
<protein>
    <submittedName>
        <fullName evidence="2">Uncharacterized protein</fullName>
    </submittedName>
</protein>
<dbReference type="GO" id="GO:0005737">
    <property type="term" value="C:cytoplasm"/>
    <property type="evidence" value="ECO:0007669"/>
    <property type="project" value="TreeGrafter"/>
</dbReference>
<accession>A0A914DE18</accession>
<organism evidence="1 2">
    <name type="scientific">Acrobeloides nanus</name>
    <dbReference type="NCBI Taxonomy" id="290746"/>
    <lineage>
        <taxon>Eukaryota</taxon>
        <taxon>Metazoa</taxon>
        <taxon>Ecdysozoa</taxon>
        <taxon>Nematoda</taxon>
        <taxon>Chromadorea</taxon>
        <taxon>Rhabditida</taxon>
        <taxon>Tylenchina</taxon>
        <taxon>Cephalobomorpha</taxon>
        <taxon>Cephaloboidea</taxon>
        <taxon>Cephalobidae</taxon>
        <taxon>Acrobeloides</taxon>
    </lineage>
</organism>
<dbReference type="PANTHER" id="PTHR21610">
    <property type="entry name" value="VON WILLEBRAND FACTOR A DOMAIN-CONTAINING PROTEIN 8"/>
    <property type="match status" value="1"/>
</dbReference>
<dbReference type="WBParaSite" id="ACRNAN_scaffold24622.g25811.t1">
    <property type="protein sequence ID" value="ACRNAN_scaffold24622.g25811.t1"/>
    <property type="gene ID" value="ACRNAN_scaffold24622.g25811"/>
</dbReference>
<keyword evidence="1" id="KW-1185">Reference proteome</keyword>
<dbReference type="AlphaFoldDB" id="A0A914DE18"/>
<dbReference type="SUPFAM" id="SSF53300">
    <property type="entry name" value="vWA-like"/>
    <property type="match status" value="1"/>
</dbReference>
<sequence>AGSQQKNPKRIRLVFDVSGSMYRFNGYDKRLQRSLETALLVMEALEGKEEKIKYDIVGHSGDSPEIPFVVANCPPKNEKERLNVLRKMLAHTQ</sequence>
<reference evidence="2" key="1">
    <citation type="submission" date="2022-11" db="UniProtKB">
        <authorList>
            <consortium name="WormBaseParasite"/>
        </authorList>
    </citation>
    <scope>IDENTIFICATION</scope>
</reference>
<evidence type="ECO:0000313" key="1">
    <source>
        <dbReference type="Proteomes" id="UP000887540"/>
    </source>
</evidence>
<evidence type="ECO:0000313" key="2">
    <source>
        <dbReference type="WBParaSite" id="ACRNAN_scaffold24622.g25811.t1"/>
    </source>
</evidence>
<dbReference type="PANTHER" id="PTHR21610:SF9">
    <property type="entry name" value="VON WILLEBRAND FACTOR A DOMAIN-CONTAINING PROTEIN 8"/>
    <property type="match status" value="1"/>
</dbReference>
<dbReference type="InterPro" id="IPR036465">
    <property type="entry name" value="vWFA_dom_sf"/>
</dbReference>
<dbReference type="InterPro" id="IPR039891">
    <property type="entry name" value="VWA8"/>
</dbReference>
<dbReference type="Proteomes" id="UP000887540">
    <property type="component" value="Unplaced"/>
</dbReference>